<gene>
    <name evidence="1" type="ORF">IEC338SC_3260</name>
</gene>
<reference evidence="1 2" key="1">
    <citation type="submission" date="2016-04" db="EMBL/GenBank/DDBJ databases">
        <title>Complete genome sequencing of OXA-72 bearing Acinetobacter pittii strain IEC338SC.</title>
        <authorList>
            <person name="Brasiliense D.M."/>
            <person name="Lima K.V."/>
            <person name="Souza C.O."/>
            <person name="Dutra L.G."/>
            <person name="Mamizuka E.M."/>
            <person name="Perez-Chaparro P.J."/>
            <person name="McCulloch J.A."/>
        </authorList>
    </citation>
    <scope>NUCLEOTIDE SEQUENCE [LARGE SCALE GENOMIC DNA]</scope>
    <source>
        <strain evidence="1 2">IEC338SC</strain>
    </source>
</reference>
<accession>A0AB33BL14</accession>
<dbReference type="EMBL" id="CP015145">
    <property type="protein sequence ID" value="AMX20371.1"/>
    <property type="molecule type" value="Genomic_DNA"/>
</dbReference>
<dbReference type="AlphaFoldDB" id="A0AB33BL14"/>
<evidence type="ECO:0000313" key="2">
    <source>
        <dbReference type="Proteomes" id="UP000076152"/>
    </source>
</evidence>
<sequence length="107" mass="12451">MDSKWLEEQRHELAKLLDREIHCPIGFHNLRNLYELEIKARGRPTLGFPNLPHNLYKPDPIIKLKEDLAKLVEKYKQDAHALTLLGDLDKSRVYNGIANQLEQLLKG</sequence>
<proteinExistence type="predicted"/>
<name>A0AB33BL14_ACIPI</name>
<protein>
    <submittedName>
        <fullName evidence="1">Uncharacterized protein</fullName>
    </submittedName>
</protein>
<organism evidence="1 2">
    <name type="scientific">Acinetobacter pittii</name>
    <name type="common">Acinetobacter genomosp. 3</name>
    <dbReference type="NCBI Taxonomy" id="48296"/>
    <lineage>
        <taxon>Bacteria</taxon>
        <taxon>Pseudomonadati</taxon>
        <taxon>Pseudomonadota</taxon>
        <taxon>Gammaproteobacteria</taxon>
        <taxon>Moraxellales</taxon>
        <taxon>Moraxellaceae</taxon>
        <taxon>Acinetobacter</taxon>
        <taxon>Acinetobacter calcoaceticus/baumannii complex</taxon>
    </lineage>
</organism>
<evidence type="ECO:0000313" key="1">
    <source>
        <dbReference type="EMBL" id="AMX20371.1"/>
    </source>
</evidence>
<dbReference type="Proteomes" id="UP000076152">
    <property type="component" value="Chromosome"/>
</dbReference>
<dbReference type="RefSeq" id="WP_063099406.1">
    <property type="nucleotide sequence ID" value="NZ_CP015145.1"/>
</dbReference>